<protein>
    <submittedName>
        <fullName evidence="3">Histidine kinase-like protein</fullName>
    </submittedName>
</protein>
<name>A0A2U1F455_9PSEU</name>
<keyword evidence="3" id="KW-0808">Transferase</keyword>
<evidence type="ECO:0000313" key="3">
    <source>
        <dbReference type="EMBL" id="PVZ06963.1"/>
    </source>
</evidence>
<organism evidence="3 4">
    <name type="scientific">Actinomycetospora cinnamomea</name>
    <dbReference type="NCBI Taxonomy" id="663609"/>
    <lineage>
        <taxon>Bacteria</taxon>
        <taxon>Bacillati</taxon>
        <taxon>Actinomycetota</taxon>
        <taxon>Actinomycetes</taxon>
        <taxon>Pseudonocardiales</taxon>
        <taxon>Pseudonocardiaceae</taxon>
        <taxon>Actinomycetospora</taxon>
    </lineage>
</organism>
<dbReference type="AlphaFoldDB" id="A0A2U1F455"/>
<dbReference type="GO" id="GO:0004674">
    <property type="term" value="F:protein serine/threonine kinase activity"/>
    <property type="evidence" value="ECO:0007669"/>
    <property type="project" value="UniProtKB-KW"/>
</dbReference>
<feature type="domain" description="Histidine kinase/HSP90-like ATPase" evidence="2">
    <location>
        <begin position="13"/>
        <end position="127"/>
    </location>
</feature>
<evidence type="ECO:0000259" key="2">
    <source>
        <dbReference type="Pfam" id="PF13581"/>
    </source>
</evidence>
<sequence>MATLSATFELTPEPGAPSHARRILGDLLTAWRFDAERRADVMVLVTEVVSNAVDHAGADDGGDVVLAVDVTASDTWLRVGLADGSTVRPIVRQLDPRAPRGRGMQLIAALADRWGSHDQDGGKRVWFEVGADPSSA</sequence>
<comment type="caution">
    <text evidence="3">The sequence shown here is derived from an EMBL/GenBank/DDBJ whole genome shotgun (WGS) entry which is preliminary data.</text>
</comment>
<keyword evidence="4" id="KW-1185">Reference proteome</keyword>
<dbReference type="Gene3D" id="3.30.565.10">
    <property type="entry name" value="Histidine kinase-like ATPase, C-terminal domain"/>
    <property type="match status" value="1"/>
</dbReference>
<dbReference type="PANTHER" id="PTHR35526:SF3">
    <property type="entry name" value="ANTI-SIGMA-F FACTOR RSBW"/>
    <property type="match status" value="1"/>
</dbReference>
<dbReference type="OrthoDB" id="3527613at2"/>
<dbReference type="Proteomes" id="UP000245639">
    <property type="component" value="Unassembled WGS sequence"/>
</dbReference>
<keyword evidence="3" id="KW-0418">Kinase</keyword>
<dbReference type="SUPFAM" id="SSF55874">
    <property type="entry name" value="ATPase domain of HSP90 chaperone/DNA topoisomerase II/histidine kinase"/>
    <property type="match status" value="1"/>
</dbReference>
<accession>A0A2U1F455</accession>
<evidence type="ECO:0000313" key="4">
    <source>
        <dbReference type="Proteomes" id="UP000245639"/>
    </source>
</evidence>
<dbReference type="EMBL" id="QEKW01000012">
    <property type="protein sequence ID" value="PVZ06963.1"/>
    <property type="molecule type" value="Genomic_DNA"/>
</dbReference>
<reference evidence="3 4" key="1">
    <citation type="submission" date="2018-04" db="EMBL/GenBank/DDBJ databases">
        <title>Genomic Encyclopedia of Type Strains, Phase IV (KMG-IV): sequencing the most valuable type-strain genomes for metagenomic binning, comparative biology and taxonomic classification.</title>
        <authorList>
            <person name="Goeker M."/>
        </authorList>
    </citation>
    <scope>NUCLEOTIDE SEQUENCE [LARGE SCALE GENOMIC DNA]</scope>
    <source>
        <strain evidence="3 4">DSM 45771</strain>
    </source>
</reference>
<proteinExistence type="predicted"/>
<dbReference type="InterPro" id="IPR036890">
    <property type="entry name" value="HATPase_C_sf"/>
</dbReference>
<dbReference type="InterPro" id="IPR050267">
    <property type="entry name" value="Anti-sigma-factor_SerPK"/>
</dbReference>
<dbReference type="CDD" id="cd16936">
    <property type="entry name" value="HATPase_RsbW-like"/>
    <property type="match status" value="1"/>
</dbReference>
<gene>
    <name evidence="3" type="ORF">C8D89_112157</name>
</gene>
<keyword evidence="1" id="KW-0723">Serine/threonine-protein kinase</keyword>
<dbReference type="Pfam" id="PF13581">
    <property type="entry name" value="HATPase_c_2"/>
    <property type="match status" value="1"/>
</dbReference>
<dbReference type="RefSeq" id="WP_116709981.1">
    <property type="nucleotide sequence ID" value="NZ_QEKW01000012.1"/>
</dbReference>
<dbReference type="InterPro" id="IPR003594">
    <property type="entry name" value="HATPase_dom"/>
</dbReference>
<dbReference type="PANTHER" id="PTHR35526">
    <property type="entry name" value="ANTI-SIGMA-F FACTOR RSBW-RELATED"/>
    <property type="match status" value="1"/>
</dbReference>
<evidence type="ECO:0000256" key="1">
    <source>
        <dbReference type="ARBA" id="ARBA00022527"/>
    </source>
</evidence>